<feature type="compositionally biased region" description="Basic and acidic residues" evidence="1">
    <location>
        <begin position="8"/>
        <end position="27"/>
    </location>
</feature>
<reference evidence="2" key="1">
    <citation type="submission" date="2021-10" db="EMBL/GenBank/DDBJ databases">
        <title>Streptomyces nigrumlapis sp.nov.,an antimicrobial producing actinobacterium isolated from Black Gobi rocks.</title>
        <authorList>
            <person name="Wen Y."/>
            <person name="Zhang W."/>
            <person name="Liu X.G."/>
        </authorList>
    </citation>
    <scope>NUCLEOTIDE SEQUENCE</scope>
    <source>
        <strain evidence="2">ST13-2-2</strain>
    </source>
</reference>
<dbReference type="EMBL" id="CP086322">
    <property type="protein sequence ID" value="UQA91196.1"/>
    <property type="molecule type" value="Genomic_DNA"/>
</dbReference>
<evidence type="ECO:0000256" key="1">
    <source>
        <dbReference type="SAM" id="MobiDB-lite"/>
    </source>
</evidence>
<feature type="region of interest" description="Disordered" evidence="1">
    <location>
        <begin position="1"/>
        <end position="30"/>
    </location>
</feature>
<organism evidence="2 3">
    <name type="scientific">Streptomyces halobius</name>
    <dbReference type="NCBI Taxonomy" id="2879846"/>
    <lineage>
        <taxon>Bacteria</taxon>
        <taxon>Bacillati</taxon>
        <taxon>Actinomycetota</taxon>
        <taxon>Actinomycetes</taxon>
        <taxon>Kitasatosporales</taxon>
        <taxon>Streptomycetaceae</taxon>
        <taxon>Streptomyces</taxon>
    </lineage>
</organism>
<sequence length="95" mass="10417">MSRPPPRRRADRDRRGLGAEERERSITDIEQALRAGQADGEFRRFSPRLMAVTLLAALEAVPAELQASPGTDVDAYADELATAFAHAVRQATEPT</sequence>
<dbReference type="SUPFAM" id="SSF48498">
    <property type="entry name" value="Tetracyclin repressor-like, C-terminal domain"/>
    <property type="match status" value="1"/>
</dbReference>
<dbReference type="Proteomes" id="UP000830115">
    <property type="component" value="Chromosome"/>
</dbReference>
<dbReference type="Gene3D" id="1.10.357.10">
    <property type="entry name" value="Tetracycline Repressor, domain 2"/>
    <property type="match status" value="1"/>
</dbReference>
<keyword evidence="3" id="KW-1185">Reference proteome</keyword>
<evidence type="ECO:0008006" key="4">
    <source>
        <dbReference type="Google" id="ProtNLM"/>
    </source>
</evidence>
<evidence type="ECO:0000313" key="2">
    <source>
        <dbReference type="EMBL" id="UQA91196.1"/>
    </source>
</evidence>
<name>A0ABY4M4N2_9ACTN</name>
<evidence type="ECO:0000313" key="3">
    <source>
        <dbReference type="Proteomes" id="UP000830115"/>
    </source>
</evidence>
<protein>
    <recommendedName>
        <fullName evidence="4">TetR family transcriptional regulator</fullName>
    </recommendedName>
</protein>
<dbReference type="InterPro" id="IPR036271">
    <property type="entry name" value="Tet_transcr_reg_TetR-rel_C_sf"/>
</dbReference>
<proteinExistence type="predicted"/>
<accession>A0ABY4M4N2</accession>
<dbReference type="RefSeq" id="WP_248861991.1">
    <property type="nucleotide sequence ID" value="NZ_CP086322.1"/>
</dbReference>
<gene>
    <name evidence="2" type="ORF">K9S39_04300</name>
</gene>